<reference evidence="1" key="1">
    <citation type="submission" date="2014-11" db="EMBL/GenBank/DDBJ databases">
        <authorList>
            <person name="Amaro Gonzalez C."/>
        </authorList>
    </citation>
    <scope>NUCLEOTIDE SEQUENCE</scope>
</reference>
<dbReference type="EMBL" id="GBXM01100433">
    <property type="protein sequence ID" value="JAH08144.1"/>
    <property type="molecule type" value="Transcribed_RNA"/>
</dbReference>
<evidence type="ECO:0000313" key="1">
    <source>
        <dbReference type="EMBL" id="JAH08144.1"/>
    </source>
</evidence>
<sequence>MGVGLSSLRLKDSYISWKKTFKMKHQTQGWRGSAVYLE</sequence>
<organism evidence="1">
    <name type="scientific">Anguilla anguilla</name>
    <name type="common">European freshwater eel</name>
    <name type="synonym">Muraena anguilla</name>
    <dbReference type="NCBI Taxonomy" id="7936"/>
    <lineage>
        <taxon>Eukaryota</taxon>
        <taxon>Metazoa</taxon>
        <taxon>Chordata</taxon>
        <taxon>Craniata</taxon>
        <taxon>Vertebrata</taxon>
        <taxon>Euteleostomi</taxon>
        <taxon>Actinopterygii</taxon>
        <taxon>Neopterygii</taxon>
        <taxon>Teleostei</taxon>
        <taxon>Anguilliformes</taxon>
        <taxon>Anguillidae</taxon>
        <taxon>Anguilla</taxon>
    </lineage>
</organism>
<protein>
    <submittedName>
        <fullName evidence="1">Uncharacterized protein</fullName>
    </submittedName>
</protein>
<name>A0A0E9PUF6_ANGAN</name>
<reference evidence="1" key="2">
    <citation type="journal article" date="2015" name="Fish Shellfish Immunol.">
        <title>Early steps in the European eel (Anguilla anguilla)-Vibrio vulnificus interaction in the gills: Role of the RtxA13 toxin.</title>
        <authorList>
            <person name="Callol A."/>
            <person name="Pajuelo D."/>
            <person name="Ebbesson L."/>
            <person name="Teles M."/>
            <person name="MacKenzie S."/>
            <person name="Amaro C."/>
        </authorList>
    </citation>
    <scope>NUCLEOTIDE SEQUENCE</scope>
</reference>
<proteinExistence type="predicted"/>
<dbReference type="AlphaFoldDB" id="A0A0E9PUF6"/>
<accession>A0A0E9PUF6</accession>